<dbReference type="Proteomes" id="UP000824469">
    <property type="component" value="Unassembled WGS sequence"/>
</dbReference>
<evidence type="ECO:0000256" key="1">
    <source>
        <dbReference type="SAM" id="MobiDB-lite"/>
    </source>
</evidence>
<proteinExistence type="predicted"/>
<dbReference type="Gene3D" id="3.30.420.10">
    <property type="entry name" value="Ribonuclease H-like superfamily/Ribonuclease H"/>
    <property type="match status" value="1"/>
</dbReference>
<dbReference type="InterPro" id="IPR044730">
    <property type="entry name" value="RNase_H-like_dom_plant"/>
</dbReference>
<dbReference type="OMA" id="PRIHYLM"/>
<feature type="domain" description="RNase H type-1" evidence="2">
    <location>
        <begin position="13"/>
        <end position="88"/>
    </location>
</feature>
<comment type="caution">
    <text evidence="3">The sequence shown here is derived from an EMBL/GenBank/DDBJ whole genome shotgun (WGS) entry which is preliminary data.</text>
</comment>
<dbReference type="PANTHER" id="PTHR47723:SF19">
    <property type="entry name" value="POLYNUCLEOTIDYL TRANSFERASE, RIBONUCLEASE H-LIKE SUPERFAMILY PROTEIN"/>
    <property type="match status" value="1"/>
</dbReference>
<feature type="non-terminal residue" evidence="3">
    <location>
        <position position="1"/>
    </location>
</feature>
<dbReference type="InterPro" id="IPR012337">
    <property type="entry name" value="RNaseH-like_sf"/>
</dbReference>
<sequence length="136" mass="14574">AMDSPPHGWRKINMDGASKGNLGKSGGGAILRSSSHSIIASSAHNLSFGTNHHVEAMAILKGLELAIKIGNDPLQVESDSLNIINLLQFVDTESFKGGSNKFSSSTSFGKETKRRTTWLTSEFSLKVNKAGRTTSR</sequence>
<name>A0AA38CPP1_TAXCH</name>
<evidence type="ECO:0000313" key="4">
    <source>
        <dbReference type="Proteomes" id="UP000824469"/>
    </source>
</evidence>
<reference evidence="3 4" key="1">
    <citation type="journal article" date="2021" name="Nat. Plants">
        <title>The Taxus genome provides insights into paclitaxel biosynthesis.</title>
        <authorList>
            <person name="Xiong X."/>
            <person name="Gou J."/>
            <person name="Liao Q."/>
            <person name="Li Y."/>
            <person name="Zhou Q."/>
            <person name="Bi G."/>
            <person name="Li C."/>
            <person name="Du R."/>
            <person name="Wang X."/>
            <person name="Sun T."/>
            <person name="Guo L."/>
            <person name="Liang H."/>
            <person name="Lu P."/>
            <person name="Wu Y."/>
            <person name="Zhang Z."/>
            <person name="Ro D.K."/>
            <person name="Shang Y."/>
            <person name="Huang S."/>
            <person name="Yan J."/>
        </authorList>
    </citation>
    <scope>NUCLEOTIDE SEQUENCE [LARGE SCALE GENOMIC DNA]</scope>
    <source>
        <strain evidence="3">Ta-2019</strain>
    </source>
</reference>
<dbReference type="InterPro" id="IPR002156">
    <property type="entry name" value="RNaseH_domain"/>
</dbReference>
<evidence type="ECO:0000259" key="2">
    <source>
        <dbReference type="Pfam" id="PF13456"/>
    </source>
</evidence>
<organism evidence="3 4">
    <name type="scientific">Taxus chinensis</name>
    <name type="common">Chinese yew</name>
    <name type="synonym">Taxus wallichiana var. chinensis</name>
    <dbReference type="NCBI Taxonomy" id="29808"/>
    <lineage>
        <taxon>Eukaryota</taxon>
        <taxon>Viridiplantae</taxon>
        <taxon>Streptophyta</taxon>
        <taxon>Embryophyta</taxon>
        <taxon>Tracheophyta</taxon>
        <taxon>Spermatophyta</taxon>
        <taxon>Pinopsida</taxon>
        <taxon>Pinidae</taxon>
        <taxon>Conifers II</taxon>
        <taxon>Cupressales</taxon>
        <taxon>Taxaceae</taxon>
        <taxon>Taxus</taxon>
    </lineage>
</organism>
<feature type="non-terminal residue" evidence="3">
    <location>
        <position position="136"/>
    </location>
</feature>
<evidence type="ECO:0000313" key="3">
    <source>
        <dbReference type="EMBL" id="KAH9304500.1"/>
    </source>
</evidence>
<dbReference type="Pfam" id="PF13456">
    <property type="entry name" value="RVT_3"/>
    <property type="match status" value="1"/>
</dbReference>
<feature type="region of interest" description="Disordered" evidence="1">
    <location>
        <begin position="1"/>
        <end position="21"/>
    </location>
</feature>
<dbReference type="InterPro" id="IPR053151">
    <property type="entry name" value="RNase_H-like"/>
</dbReference>
<dbReference type="InterPro" id="IPR036397">
    <property type="entry name" value="RNaseH_sf"/>
</dbReference>
<dbReference type="PANTHER" id="PTHR47723">
    <property type="entry name" value="OS05G0353850 PROTEIN"/>
    <property type="match status" value="1"/>
</dbReference>
<protein>
    <recommendedName>
        <fullName evidence="2">RNase H type-1 domain-containing protein</fullName>
    </recommendedName>
</protein>
<keyword evidence="4" id="KW-1185">Reference proteome</keyword>
<dbReference type="GO" id="GO:0003676">
    <property type="term" value="F:nucleic acid binding"/>
    <property type="evidence" value="ECO:0007669"/>
    <property type="project" value="InterPro"/>
</dbReference>
<gene>
    <name evidence="3" type="ORF">KI387_008904</name>
</gene>
<dbReference type="CDD" id="cd06222">
    <property type="entry name" value="RNase_H_like"/>
    <property type="match status" value="1"/>
</dbReference>
<accession>A0AA38CPP1</accession>
<dbReference type="AlphaFoldDB" id="A0AA38CPP1"/>
<dbReference type="SUPFAM" id="SSF53098">
    <property type="entry name" value="Ribonuclease H-like"/>
    <property type="match status" value="1"/>
</dbReference>
<dbReference type="EMBL" id="JAHRHJ020000008">
    <property type="protein sequence ID" value="KAH9304500.1"/>
    <property type="molecule type" value="Genomic_DNA"/>
</dbReference>
<dbReference type="GO" id="GO:0004523">
    <property type="term" value="F:RNA-DNA hybrid ribonuclease activity"/>
    <property type="evidence" value="ECO:0007669"/>
    <property type="project" value="InterPro"/>
</dbReference>